<evidence type="ECO:0000313" key="3">
    <source>
        <dbReference type="EMBL" id="SEO18944.1"/>
    </source>
</evidence>
<dbReference type="EMBL" id="FOCM01000024">
    <property type="protein sequence ID" value="SEO18944.1"/>
    <property type="molecule type" value="Genomic_DNA"/>
</dbReference>
<dbReference type="Pfam" id="PF03707">
    <property type="entry name" value="MHYT"/>
    <property type="match status" value="1"/>
</dbReference>
<feature type="transmembrane region" description="Helical" evidence="1">
    <location>
        <begin position="85"/>
        <end position="105"/>
    </location>
</feature>
<name>A0A1H8MNY0_9RHOB</name>
<gene>
    <name evidence="3" type="ORF">SAMN04488011_1241</name>
</gene>
<dbReference type="AlphaFoldDB" id="A0A1H8MNY0"/>
<evidence type="ECO:0000313" key="4">
    <source>
        <dbReference type="Proteomes" id="UP000199372"/>
    </source>
</evidence>
<dbReference type="InterPro" id="IPR005330">
    <property type="entry name" value="MHYT_dom"/>
</dbReference>
<dbReference type="GO" id="GO:0016020">
    <property type="term" value="C:membrane"/>
    <property type="evidence" value="ECO:0007669"/>
    <property type="project" value="UniProtKB-UniRule"/>
</dbReference>
<feature type="transmembrane region" description="Helical" evidence="1">
    <location>
        <begin position="17"/>
        <end position="39"/>
    </location>
</feature>
<feature type="domain" description="MHYT" evidence="2">
    <location>
        <begin position="13"/>
        <end position="119"/>
    </location>
</feature>
<feature type="transmembrane region" description="Helical" evidence="1">
    <location>
        <begin position="51"/>
        <end position="73"/>
    </location>
</feature>
<sequence length="119" mass="12583">MSIPIFLGGIFATKLNFILAAAGVCVIMAVTLILIGRNIDHATEAQRKRAGFWTALVAGVGVWATHFVAMLGYRPDMALTYNLEITLLSILAGFVCVGLPLGLALQVKSRTHMGGLGAL</sequence>
<keyword evidence="1" id="KW-0812">Transmembrane</keyword>
<keyword evidence="1" id="KW-1133">Transmembrane helix</keyword>
<evidence type="ECO:0000259" key="2">
    <source>
        <dbReference type="PROSITE" id="PS50924"/>
    </source>
</evidence>
<dbReference type="RefSeq" id="WP_330220662.1">
    <property type="nucleotide sequence ID" value="NZ_FOCM01000024.1"/>
</dbReference>
<dbReference type="Proteomes" id="UP000199372">
    <property type="component" value="Unassembled WGS sequence"/>
</dbReference>
<organism evidence="3 4">
    <name type="scientific">Palleronia pelagia</name>
    <dbReference type="NCBI Taxonomy" id="387096"/>
    <lineage>
        <taxon>Bacteria</taxon>
        <taxon>Pseudomonadati</taxon>
        <taxon>Pseudomonadota</taxon>
        <taxon>Alphaproteobacteria</taxon>
        <taxon>Rhodobacterales</taxon>
        <taxon>Roseobacteraceae</taxon>
        <taxon>Palleronia</taxon>
    </lineage>
</organism>
<dbReference type="PROSITE" id="PS50924">
    <property type="entry name" value="MHYT"/>
    <property type="match status" value="1"/>
</dbReference>
<reference evidence="4" key="1">
    <citation type="submission" date="2016-10" db="EMBL/GenBank/DDBJ databases">
        <authorList>
            <person name="Varghese N."/>
            <person name="Submissions S."/>
        </authorList>
    </citation>
    <scope>NUCLEOTIDE SEQUENCE [LARGE SCALE GENOMIC DNA]</scope>
    <source>
        <strain evidence="4">DSM 26893</strain>
    </source>
</reference>
<keyword evidence="4" id="KW-1185">Reference proteome</keyword>
<feature type="non-terminal residue" evidence="3">
    <location>
        <position position="119"/>
    </location>
</feature>
<keyword evidence="1" id="KW-0472">Membrane</keyword>
<comment type="caution">
    <text evidence="1">Lacks conserved residue(s) required for the propagation of feature annotation.</text>
</comment>
<protein>
    <submittedName>
        <fullName evidence="3">Signalling protein N terminal repeat-containing protein</fullName>
    </submittedName>
</protein>
<evidence type="ECO:0000256" key="1">
    <source>
        <dbReference type="PROSITE-ProRule" id="PRU00244"/>
    </source>
</evidence>
<accession>A0A1H8MNY0</accession>
<proteinExistence type="predicted"/>